<evidence type="ECO:0000313" key="2">
    <source>
        <dbReference type="EMBL" id="RZR75551.1"/>
    </source>
</evidence>
<sequence>KERGWLATIRPSARVVSHGQDTARPPIGEASHDQPPCRAGHPRPNPLAGAAANMRSCSQAWLAPMGIGSARDHATRGSCPRPGRRGRLLASRPQGAAPRPGLPPIRAAAPAGATPAQGGTARPRGAARGQQRLPQGRLPTPMACSTVACVGQR</sequence>
<accession>A0A445MMT7</accession>
<proteinExistence type="predicted"/>
<feature type="compositionally biased region" description="Low complexity" evidence="1">
    <location>
        <begin position="88"/>
        <end position="132"/>
    </location>
</feature>
<dbReference type="Proteomes" id="UP000290560">
    <property type="component" value="Unassembled WGS sequence"/>
</dbReference>
<feature type="non-terminal residue" evidence="2">
    <location>
        <position position="1"/>
    </location>
</feature>
<gene>
    <name evidence="2" type="ORF">BHM03_00061399</name>
</gene>
<dbReference type="AlphaFoldDB" id="A0A445MMT7"/>
<name>A0A445MMT7_ENSVE</name>
<organism evidence="2">
    <name type="scientific">Ensete ventricosum</name>
    <name type="common">Abyssinian banana</name>
    <name type="synonym">Musa ensete</name>
    <dbReference type="NCBI Taxonomy" id="4639"/>
    <lineage>
        <taxon>Eukaryota</taxon>
        <taxon>Viridiplantae</taxon>
        <taxon>Streptophyta</taxon>
        <taxon>Embryophyta</taxon>
        <taxon>Tracheophyta</taxon>
        <taxon>Spermatophyta</taxon>
        <taxon>Magnoliopsida</taxon>
        <taxon>Liliopsida</taxon>
        <taxon>Zingiberales</taxon>
        <taxon>Musaceae</taxon>
        <taxon>Ensete</taxon>
    </lineage>
</organism>
<dbReference type="EMBL" id="KV876937">
    <property type="protein sequence ID" value="RZR75551.1"/>
    <property type="molecule type" value="Genomic_DNA"/>
</dbReference>
<feature type="region of interest" description="Disordered" evidence="1">
    <location>
        <begin position="69"/>
        <end position="141"/>
    </location>
</feature>
<evidence type="ECO:0000256" key="1">
    <source>
        <dbReference type="SAM" id="MobiDB-lite"/>
    </source>
</evidence>
<protein>
    <submittedName>
        <fullName evidence="2">Uncharacterized protein</fullName>
    </submittedName>
</protein>
<feature type="region of interest" description="Disordered" evidence="1">
    <location>
        <begin position="1"/>
        <end position="50"/>
    </location>
</feature>
<reference evidence="2" key="1">
    <citation type="journal article" date="2018" name="Data Brief">
        <title>Genome sequence data from 17 accessions of Ensete ventricosum, a staple food crop for millions in Ethiopia.</title>
        <authorList>
            <person name="Yemataw Z."/>
            <person name="Muzemil S."/>
            <person name="Ambachew D."/>
            <person name="Tripathi L."/>
            <person name="Tesfaye K."/>
            <person name="Chala A."/>
            <person name="Farbos A."/>
            <person name="O'Neill P."/>
            <person name="Moore K."/>
            <person name="Grant M."/>
            <person name="Studholme D.J."/>
        </authorList>
    </citation>
    <scope>NUCLEOTIDE SEQUENCE [LARGE SCALE GENOMIC DNA]</scope>
    <source>
        <tissue evidence="2">Leaf</tissue>
    </source>
</reference>